<protein>
    <recommendedName>
        <fullName evidence="3">Reverse transcriptase domain-containing protein</fullName>
    </recommendedName>
</protein>
<keyword evidence="2" id="KW-1185">Reference proteome</keyword>
<dbReference type="PANTHER" id="PTHR33116:SF78">
    <property type="entry name" value="OS12G0587133 PROTEIN"/>
    <property type="match status" value="1"/>
</dbReference>
<dbReference type="PANTHER" id="PTHR33116">
    <property type="entry name" value="REVERSE TRANSCRIPTASE ZINC-BINDING DOMAIN-CONTAINING PROTEIN-RELATED-RELATED"/>
    <property type="match status" value="1"/>
</dbReference>
<evidence type="ECO:0008006" key="3">
    <source>
        <dbReference type="Google" id="ProtNLM"/>
    </source>
</evidence>
<dbReference type="AlphaFoldDB" id="A0AAV5IQU1"/>
<name>A0AAV5IQU1_9ROSI</name>
<reference evidence="1 2" key="1">
    <citation type="journal article" date="2021" name="Commun. Biol.">
        <title>The genome of Shorea leprosula (Dipterocarpaceae) highlights the ecological relevance of drought in aseasonal tropical rainforests.</title>
        <authorList>
            <person name="Ng K.K.S."/>
            <person name="Kobayashi M.J."/>
            <person name="Fawcett J.A."/>
            <person name="Hatakeyama M."/>
            <person name="Paape T."/>
            <person name="Ng C.H."/>
            <person name="Ang C.C."/>
            <person name="Tnah L.H."/>
            <person name="Lee C.T."/>
            <person name="Nishiyama T."/>
            <person name="Sese J."/>
            <person name="O'Brien M.J."/>
            <person name="Copetti D."/>
            <person name="Mohd Noor M.I."/>
            <person name="Ong R.C."/>
            <person name="Putra M."/>
            <person name="Sireger I.Z."/>
            <person name="Indrioko S."/>
            <person name="Kosugi Y."/>
            <person name="Izuno A."/>
            <person name="Isagi Y."/>
            <person name="Lee S.L."/>
            <person name="Shimizu K.K."/>
        </authorList>
    </citation>
    <scope>NUCLEOTIDE SEQUENCE [LARGE SCALE GENOMIC DNA]</scope>
    <source>
        <strain evidence="1">214</strain>
    </source>
</reference>
<dbReference type="EMBL" id="BPVZ01000018">
    <property type="protein sequence ID" value="GKV02239.1"/>
    <property type="molecule type" value="Genomic_DNA"/>
</dbReference>
<gene>
    <name evidence="1" type="ORF">SLEP1_g14697</name>
</gene>
<evidence type="ECO:0000313" key="2">
    <source>
        <dbReference type="Proteomes" id="UP001054252"/>
    </source>
</evidence>
<comment type="caution">
    <text evidence="1">The sequence shown here is derived from an EMBL/GenBank/DDBJ whole genome shotgun (WGS) entry which is preliminary data.</text>
</comment>
<dbReference type="Proteomes" id="UP001054252">
    <property type="component" value="Unassembled WGS sequence"/>
</dbReference>
<evidence type="ECO:0000313" key="1">
    <source>
        <dbReference type="EMBL" id="GKV02239.1"/>
    </source>
</evidence>
<proteinExistence type="predicted"/>
<accession>A0AAV5IQU1</accession>
<organism evidence="1 2">
    <name type="scientific">Rubroshorea leprosula</name>
    <dbReference type="NCBI Taxonomy" id="152421"/>
    <lineage>
        <taxon>Eukaryota</taxon>
        <taxon>Viridiplantae</taxon>
        <taxon>Streptophyta</taxon>
        <taxon>Embryophyta</taxon>
        <taxon>Tracheophyta</taxon>
        <taxon>Spermatophyta</taxon>
        <taxon>Magnoliopsida</taxon>
        <taxon>eudicotyledons</taxon>
        <taxon>Gunneridae</taxon>
        <taxon>Pentapetalae</taxon>
        <taxon>rosids</taxon>
        <taxon>malvids</taxon>
        <taxon>Malvales</taxon>
        <taxon>Dipterocarpaceae</taxon>
        <taxon>Rubroshorea</taxon>
    </lineage>
</organism>
<sequence>MAANFWGAIEVLVLILCGDENKVSKTLRLKVNRKLYEINMVEVEWRTDLDWWLFDGDWSYDTATESEYSLSKNGDEDHGLFNVKICGEEYGSNEDEQLQKEGDSNLNGKSLTAMAGDGKDGVYSNGPVLSKENGLEIESEPVVSLYQEKESIRASRGLLCVWNKLDFVNKGEFKGDGFLGITGEWGPSKVKCSLVNVYAPNDKQKKVQLWNKLKMSILEEDEVVDHGPDGSSPSRLDRILMMVEMSNMGKEWAKQGLQRTVSNHCAIILKTTIMDWGLKPFRVLDAYQQHLEFKNVVDEKWKDSLVIEEPDLVKKEVTNDFHKLCQKESWNRPKPSSINFSRISTEQKEWLERPFIAEEIEEGLKSCDGSKALGLDGLIKEFVMGKGLSQGDPLSPLFLLVGEGLHGLVQKAKEEGLLHGVEIGRREMSISLLQFEDDITILGKAESGNIWMVKIILQWFKMMSGLRINFHKSSVCGFNVSMGWLNDATGVLCCGVGETPFIYLGMPVGGSPRSKKLWDPVEGQMRVMGAKSTSKKLGIVREVVNLRVSKLWEDIVRVGGKSLGLRKMLVGGFRWELGKGSSIGFWSDSWVGDKSLRDLCPRLFQLASNKEGVVKELEKREKEG</sequence>